<comment type="similarity">
    <text evidence="2 10">Belongs to the ABC-4 integral membrane protein family. FtsX subfamily.</text>
</comment>
<dbReference type="RefSeq" id="WP_111439982.1">
    <property type="nucleotide sequence ID" value="NZ_QKZI01000005.1"/>
</dbReference>
<dbReference type="Gene3D" id="3.30.70.3040">
    <property type="match status" value="1"/>
</dbReference>
<dbReference type="PIRSF" id="PIRSF003097">
    <property type="entry name" value="FtsX"/>
    <property type="match status" value="1"/>
</dbReference>
<keyword evidence="5 10" id="KW-0132">Cell division</keyword>
<evidence type="ECO:0000256" key="2">
    <source>
        <dbReference type="ARBA" id="ARBA00007379"/>
    </source>
</evidence>
<keyword evidence="9 10" id="KW-0131">Cell cycle</keyword>
<keyword evidence="7 11" id="KW-1133">Transmembrane helix</keyword>
<name>A0A2W7MET8_9BACI</name>
<dbReference type="GO" id="GO:0051301">
    <property type="term" value="P:cell division"/>
    <property type="evidence" value="ECO:0007669"/>
    <property type="project" value="UniProtKB-KW"/>
</dbReference>
<dbReference type="OrthoDB" id="2612597at2"/>
<evidence type="ECO:0000313" key="15">
    <source>
        <dbReference type="Proteomes" id="UP000248646"/>
    </source>
</evidence>
<evidence type="ECO:0000259" key="13">
    <source>
        <dbReference type="Pfam" id="PF18075"/>
    </source>
</evidence>
<dbReference type="EMBL" id="QKZI01000005">
    <property type="protein sequence ID" value="PZX03947.1"/>
    <property type="molecule type" value="Genomic_DNA"/>
</dbReference>
<feature type="transmembrane region" description="Helical" evidence="11">
    <location>
        <begin position="167"/>
        <end position="193"/>
    </location>
</feature>
<evidence type="ECO:0000256" key="10">
    <source>
        <dbReference type="PIRNR" id="PIRNR003097"/>
    </source>
</evidence>
<sequence length="291" mass="32958">MNANNVRYMWQDVRQGMQRNKGAALASVALIFVAMVLVGSLLLARLAMQDTIAYVESQLSMKVYIEEGFVVEEVAQVLEKNTYIEKVEIETAEVLLDRLSLFFIGKEYLLDSFSNGAMQDAVKFQVKDVQLMSQIAESLGEMKGIEKVVYPQQMAEYLASALEKIELYGLFAIIFFFVIAFMMVYIAFHLALYQREKEIRVKLLIGANPKIVRFQFLLEGLIIGLIGSIASILMVIGIYYFVFQPVSETIQFLWKMDISTFLFVLGCQLFCGLGIGLCASYLSTRKLIKNV</sequence>
<keyword evidence="15" id="KW-1185">Reference proteome</keyword>
<feature type="transmembrane region" description="Helical" evidence="11">
    <location>
        <begin position="261"/>
        <end position="282"/>
    </location>
</feature>
<organism evidence="14 15">
    <name type="scientific">Psychrobacillus insolitus</name>
    <dbReference type="NCBI Taxonomy" id="1461"/>
    <lineage>
        <taxon>Bacteria</taxon>
        <taxon>Bacillati</taxon>
        <taxon>Bacillota</taxon>
        <taxon>Bacilli</taxon>
        <taxon>Bacillales</taxon>
        <taxon>Bacillaceae</taxon>
        <taxon>Psychrobacillus</taxon>
    </lineage>
</organism>
<keyword evidence="4 10" id="KW-1003">Cell membrane</keyword>
<evidence type="ECO:0000256" key="5">
    <source>
        <dbReference type="ARBA" id="ARBA00022618"/>
    </source>
</evidence>
<evidence type="ECO:0000259" key="12">
    <source>
        <dbReference type="Pfam" id="PF02687"/>
    </source>
</evidence>
<gene>
    <name evidence="14" type="ORF">C7437_105144</name>
</gene>
<evidence type="ECO:0000256" key="6">
    <source>
        <dbReference type="ARBA" id="ARBA00022692"/>
    </source>
</evidence>
<dbReference type="AlphaFoldDB" id="A0A2W7MET8"/>
<dbReference type="PANTHER" id="PTHR47755:SF1">
    <property type="entry name" value="CELL DIVISION PROTEIN FTSX"/>
    <property type="match status" value="1"/>
</dbReference>
<dbReference type="Pfam" id="PF02687">
    <property type="entry name" value="FtsX"/>
    <property type="match status" value="1"/>
</dbReference>
<dbReference type="InterPro" id="IPR040690">
    <property type="entry name" value="FtsX_ECD"/>
</dbReference>
<evidence type="ECO:0000256" key="7">
    <source>
        <dbReference type="ARBA" id="ARBA00022989"/>
    </source>
</evidence>
<dbReference type="GO" id="GO:0005886">
    <property type="term" value="C:plasma membrane"/>
    <property type="evidence" value="ECO:0007669"/>
    <property type="project" value="UniProtKB-SubCell"/>
</dbReference>
<keyword evidence="8 10" id="KW-0472">Membrane</keyword>
<dbReference type="Proteomes" id="UP000248646">
    <property type="component" value="Unassembled WGS sequence"/>
</dbReference>
<accession>A0A2W7MET8</accession>
<dbReference type="PANTHER" id="PTHR47755">
    <property type="entry name" value="CELL DIVISION PROTEIN FTSX"/>
    <property type="match status" value="1"/>
</dbReference>
<comment type="caution">
    <text evidence="14">The sequence shown here is derived from an EMBL/GenBank/DDBJ whole genome shotgun (WGS) entry which is preliminary data.</text>
</comment>
<evidence type="ECO:0000256" key="1">
    <source>
        <dbReference type="ARBA" id="ARBA00004651"/>
    </source>
</evidence>
<dbReference type="InterPro" id="IPR004513">
    <property type="entry name" value="FtsX"/>
</dbReference>
<reference evidence="14 15" key="1">
    <citation type="submission" date="2018-06" db="EMBL/GenBank/DDBJ databases">
        <title>Genomic Encyclopedia of Type Strains, Phase IV (KMG-IV): sequencing the most valuable type-strain genomes for metagenomic binning, comparative biology and taxonomic classification.</title>
        <authorList>
            <person name="Goeker M."/>
        </authorList>
    </citation>
    <scope>NUCLEOTIDE SEQUENCE [LARGE SCALE GENOMIC DNA]</scope>
    <source>
        <strain evidence="14 15">DSM 5</strain>
    </source>
</reference>
<protein>
    <recommendedName>
        <fullName evidence="3 10">Cell division protein FtsX</fullName>
    </recommendedName>
</protein>
<feature type="domain" description="ABC3 transporter permease C-terminal" evidence="12">
    <location>
        <begin position="171"/>
        <end position="288"/>
    </location>
</feature>
<keyword evidence="6 11" id="KW-0812">Transmembrane</keyword>
<comment type="function">
    <text evidence="10">Part of the ABC transporter FtsEX involved in asymmetric cellular division facilitating the initiation of sporulation.</text>
</comment>
<evidence type="ECO:0000256" key="9">
    <source>
        <dbReference type="ARBA" id="ARBA00023306"/>
    </source>
</evidence>
<feature type="transmembrane region" description="Helical" evidence="11">
    <location>
        <begin position="23"/>
        <end position="44"/>
    </location>
</feature>
<evidence type="ECO:0000313" key="14">
    <source>
        <dbReference type="EMBL" id="PZX03947.1"/>
    </source>
</evidence>
<feature type="transmembrane region" description="Helical" evidence="11">
    <location>
        <begin position="214"/>
        <end position="241"/>
    </location>
</feature>
<proteinExistence type="inferred from homology"/>
<dbReference type="InterPro" id="IPR003838">
    <property type="entry name" value="ABC3_permease_C"/>
</dbReference>
<evidence type="ECO:0000256" key="4">
    <source>
        <dbReference type="ARBA" id="ARBA00022475"/>
    </source>
</evidence>
<evidence type="ECO:0000256" key="11">
    <source>
        <dbReference type="SAM" id="Phobius"/>
    </source>
</evidence>
<evidence type="ECO:0000256" key="3">
    <source>
        <dbReference type="ARBA" id="ARBA00021907"/>
    </source>
</evidence>
<feature type="domain" description="FtsX extracellular" evidence="13">
    <location>
        <begin position="61"/>
        <end position="148"/>
    </location>
</feature>
<comment type="subcellular location">
    <subcellularLocation>
        <location evidence="1">Cell membrane</location>
        <topology evidence="1">Multi-pass membrane protein</topology>
    </subcellularLocation>
</comment>
<dbReference type="Pfam" id="PF18075">
    <property type="entry name" value="FtsX_ECD"/>
    <property type="match status" value="1"/>
</dbReference>
<evidence type="ECO:0000256" key="8">
    <source>
        <dbReference type="ARBA" id="ARBA00023136"/>
    </source>
</evidence>